<feature type="compositionally biased region" description="Polar residues" evidence="6">
    <location>
        <begin position="475"/>
        <end position="507"/>
    </location>
</feature>
<keyword evidence="3 5" id="KW-0067">ATP-binding</keyword>
<dbReference type="AlphaFoldDB" id="A0A7S3JTZ7"/>
<dbReference type="GO" id="GO:0004674">
    <property type="term" value="F:protein serine/threonine kinase activity"/>
    <property type="evidence" value="ECO:0007669"/>
    <property type="project" value="UniProtKB-EC"/>
</dbReference>
<dbReference type="InterPro" id="IPR017441">
    <property type="entry name" value="Protein_kinase_ATP_BS"/>
</dbReference>
<dbReference type="PANTHER" id="PTHR11909">
    <property type="entry name" value="CASEIN KINASE-RELATED"/>
    <property type="match status" value="1"/>
</dbReference>
<evidence type="ECO:0000313" key="8">
    <source>
        <dbReference type="EMBL" id="CAE0363151.1"/>
    </source>
</evidence>
<evidence type="ECO:0000259" key="7">
    <source>
        <dbReference type="PROSITE" id="PS50011"/>
    </source>
</evidence>
<name>A0A7S3JTZ7_9STRA</name>
<evidence type="ECO:0000256" key="3">
    <source>
        <dbReference type="ARBA" id="ARBA00022840"/>
    </source>
</evidence>
<dbReference type="InterPro" id="IPR008271">
    <property type="entry name" value="Ser/Thr_kinase_AS"/>
</dbReference>
<gene>
    <name evidence="8" type="ORF">ALAG00032_LOCUS3892</name>
</gene>
<dbReference type="InterPro" id="IPR000719">
    <property type="entry name" value="Prot_kinase_dom"/>
</dbReference>
<dbReference type="Pfam" id="PF00069">
    <property type="entry name" value="Pkinase"/>
    <property type="match status" value="1"/>
</dbReference>
<dbReference type="InterPro" id="IPR011009">
    <property type="entry name" value="Kinase-like_dom_sf"/>
</dbReference>
<keyword evidence="2 5" id="KW-0547">Nucleotide-binding</keyword>
<dbReference type="PROSITE" id="PS50011">
    <property type="entry name" value="PROTEIN_KINASE_DOM"/>
    <property type="match status" value="1"/>
</dbReference>
<evidence type="ECO:0000256" key="5">
    <source>
        <dbReference type="PROSITE-ProRule" id="PRU10141"/>
    </source>
</evidence>
<dbReference type="CDD" id="cd14016">
    <property type="entry name" value="STKc_CK1"/>
    <property type="match status" value="1"/>
</dbReference>
<dbReference type="PROSITE" id="PS00107">
    <property type="entry name" value="PROTEIN_KINASE_ATP"/>
    <property type="match status" value="1"/>
</dbReference>
<protein>
    <recommendedName>
        <fullName evidence="4">Casein kinase I</fullName>
        <ecNumber evidence="1">2.7.11.1</ecNumber>
    </recommendedName>
</protein>
<feature type="region of interest" description="Disordered" evidence="6">
    <location>
        <begin position="401"/>
        <end position="455"/>
    </location>
</feature>
<feature type="binding site" evidence="5">
    <location>
        <position position="39"/>
    </location>
    <ligand>
        <name>ATP</name>
        <dbReference type="ChEBI" id="CHEBI:30616"/>
    </ligand>
</feature>
<feature type="region of interest" description="Disordered" evidence="6">
    <location>
        <begin position="475"/>
        <end position="643"/>
    </location>
</feature>
<feature type="domain" description="Protein kinase" evidence="7">
    <location>
        <begin position="10"/>
        <end position="273"/>
    </location>
</feature>
<dbReference type="Gene3D" id="1.10.510.10">
    <property type="entry name" value="Transferase(Phosphotransferase) domain 1"/>
    <property type="match status" value="1"/>
</dbReference>
<accession>A0A7S3JTZ7</accession>
<dbReference type="PROSITE" id="PS00108">
    <property type="entry name" value="PROTEIN_KINASE_ST"/>
    <property type="match status" value="1"/>
</dbReference>
<evidence type="ECO:0000256" key="6">
    <source>
        <dbReference type="SAM" id="MobiDB-lite"/>
    </source>
</evidence>
<feature type="compositionally biased region" description="Polar residues" evidence="6">
    <location>
        <begin position="401"/>
        <end position="430"/>
    </location>
</feature>
<organism evidence="8">
    <name type="scientific">Aureoumbra lagunensis</name>
    <dbReference type="NCBI Taxonomy" id="44058"/>
    <lineage>
        <taxon>Eukaryota</taxon>
        <taxon>Sar</taxon>
        <taxon>Stramenopiles</taxon>
        <taxon>Ochrophyta</taxon>
        <taxon>Pelagophyceae</taxon>
        <taxon>Pelagomonadales</taxon>
        <taxon>Aureoumbra</taxon>
    </lineage>
</organism>
<evidence type="ECO:0000256" key="4">
    <source>
        <dbReference type="ARBA" id="ARBA00023860"/>
    </source>
</evidence>
<dbReference type="SUPFAM" id="SSF56112">
    <property type="entry name" value="Protein kinase-like (PK-like)"/>
    <property type="match status" value="1"/>
</dbReference>
<reference evidence="8" key="1">
    <citation type="submission" date="2021-01" db="EMBL/GenBank/DDBJ databases">
        <authorList>
            <person name="Corre E."/>
            <person name="Pelletier E."/>
            <person name="Niang G."/>
            <person name="Scheremetjew M."/>
            <person name="Finn R."/>
            <person name="Kale V."/>
            <person name="Holt S."/>
            <person name="Cochrane G."/>
            <person name="Meng A."/>
            <person name="Brown T."/>
            <person name="Cohen L."/>
        </authorList>
    </citation>
    <scope>NUCLEOTIDE SEQUENCE</scope>
    <source>
        <strain evidence="8">CCMP1510</strain>
    </source>
</reference>
<dbReference type="EMBL" id="HBIJ01005503">
    <property type="protein sequence ID" value="CAE0363151.1"/>
    <property type="molecule type" value="Transcribed_RNA"/>
</dbReference>
<dbReference type="EC" id="2.7.11.1" evidence="1"/>
<dbReference type="SMART" id="SM00220">
    <property type="entry name" value="S_TKc"/>
    <property type="match status" value="1"/>
</dbReference>
<dbReference type="InterPro" id="IPR050235">
    <property type="entry name" value="CK1_Ser-Thr_kinase"/>
</dbReference>
<proteinExistence type="predicted"/>
<dbReference type="GO" id="GO:0005524">
    <property type="term" value="F:ATP binding"/>
    <property type="evidence" value="ECO:0007669"/>
    <property type="project" value="UniProtKB-UniRule"/>
</dbReference>
<feature type="compositionally biased region" description="Low complexity" evidence="6">
    <location>
        <begin position="435"/>
        <end position="445"/>
    </location>
</feature>
<sequence>MMDTLVGNRFRTHRRLGSGSFGEIFVGVDQISGGKVAMKFERQNLRCPQLRHEFKVYRELKGCKGICNVTHYGTHLTYNVMVLELLGPSLEELFTRCGRKFSLKTTLKLADQMLERVETLHSRHLIHRDIKPANFVMAADSSSMVYCIDFGLSKRYRNPHTLQHISFRTGKSLTGTPRYASVNNHQGIEQSRRDDLEAVGYVLVYFLKGRLPWQGLKAKSAHRKYKLILEKKMEIPILALCRDCPPQFAEYLTYCRNLSFDKDPDIFYLRGLFRGLYKASGYENIQAQDWDWLPARQHRSSSAAAAAPPVISTVMQAHSNYNNTANNNGAHHQNSSAVPPAAITSNNVFIDASHSDSNARAAAMGYTSSGQAIGSSEHIGPTTTAALPSGSADARIASTTASPLPTNASQQIQPNTGGSTMAQNNNSSLQPYFPPSTQSGQPQSIPGGGQQQQLRQPVPLDIPDHQAPSSAQPIITTQASNDRQISSNTNQRETNQVSRQSSTSQRITGGKRGAPASFAGSERAGRRPSIEGSRSGGGAPAPPAETRDPYERSGGGRYELRRPRSAVNYRDDARASPSAGTQKGTKKWATKTGVRTTTSARDINRTAAPASATNDPRVVASARGVMSMARNTSVSSRSRRGAP</sequence>
<evidence type="ECO:0000256" key="2">
    <source>
        <dbReference type="ARBA" id="ARBA00022741"/>
    </source>
</evidence>
<evidence type="ECO:0000256" key="1">
    <source>
        <dbReference type="ARBA" id="ARBA00012513"/>
    </source>
</evidence>